<keyword evidence="8" id="KW-1185">Reference proteome</keyword>
<gene>
    <name evidence="7" type="ORF">NMOB1V02_LOCUS9133</name>
</gene>
<accession>A0A7R9BVY0</accession>
<evidence type="ECO:0000256" key="1">
    <source>
        <dbReference type="ARBA" id="ARBA00005636"/>
    </source>
</evidence>
<evidence type="ECO:0000256" key="4">
    <source>
        <dbReference type="SAM" id="MobiDB-lite"/>
    </source>
</evidence>
<sequence length="336" mass="37881">MVLVELLGSLSRHSAFSLRKVLLETQTAATVCVQSRQKWETSAIDVPNPPGGKGGRYPQGKPAPSRQYWYNVHFPEDGKYTIDPLPVTKLAGRDPVTGRVVVGTRGGGFKFKFRWLDNKFPQPEPGKTGPVEEKVIYVKKDPTHTGFVALFARGNYLRYMVATEFMKAGDVIQTHWDIPKIPVRPKDGDAHPLGALPVGTQICNIEVYPGFGAYFCRAAGTSATIIKKVGDRVFVKMPNKKEYSFDERVMAYVGRISNPGHKDEHIGSPNRLRWLGYRPRSGLWHRKDGYCGRKIRPLPPVKAYNKKENESTDELIRFTVNLKGPRVRNYRGAWQI</sequence>
<dbReference type="PANTHER" id="PTHR13691:SF73">
    <property type="entry name" value="LARGE RIBOSOMAL SUBUNIT PROTEIN UL2M"/>
    <property type="match status" value="1"/>
</dbReference>
<evidence type="ECO:0008006" key="9">
    <source>
        <dbReference type="Google" id="ProtNLM"/>
    </source>
</evidence>
<evidence type="ECO:0000256" key="2">
    <source>
        <dbReference type="ARBA" id="ARBA00022980"/>
    </source>
</evidence>
<dbReference type="PANTHER" id="PTHR13691">
    <property type="entry name" value="RIBOSOMAL PROTEIN L2"/>
    <property type="match status" value="1"/>
</dbReference>
<proteinExistence type="inferred from homology"/>
<dbReference type="GO" id="GO:0005762">
    <property type="term" value="C:mitochondrial large ribosomal subunit"/>
    <property type="evidence" value="ECO:0007669"/>
    <property type="project" value="TreeGrafter"/>
</dbReference>
<dbReference type="Gene3D" id="2.40.50.140">
    <property type="entry name" value="Nucleic acid-binding proteins"/>
    <property type="match status" value="1"/>
</dbReference>
<protein>
    <recommendedName>
        <fullName evidence="9">39S ribosomal protein L2, mitochondrial</fullName>
    </recommendedName>
</protein>
<keyword evidence="3" id="KW-0687">Ribonucleoprotein</keyword>
<evidence type="ECO:0000259" key="5">
    <source>
        <dbReference type="SMART" id="SM01382"/>
    </source>
</evidence>
<dbReference type="SMART" id="SM01383">
    <property type="entry name" value="Ribosomal_L2"/>
    <property type="match status" value="1"/>
</dbReference>
<reference evidence="7" key="1">
    <citation type="submission" date="2020-11" db="EMBL/GenBank/DDBJ databases">
        <authorList>
            <person name="Tran Van P."/>
        </authorList>
    </citation>
    <scope>NUCLEOTIDE SEQUENCE</scope>
</reference>
<evidence type="ECO:0000313" key="8">
    <source>
        <dbReference type="Proteomes" id="UP000678499"/>
    </source>
</evidence>
<dbReference type="InterPro" id="IPR022666">
    <property type="entry name" value="Ribosomal_uL2_RNA-bd_dom"/>
</dbReference>
<feature type="domain" description="Large ribosomal subunit protein uL2 RNA-binding" evidence="6">
    <location>
        <begin position="92"/>
        <end position="174"/>
    </location>
</feature>
<name>A0A7R9BVY0_9CRUS</name>
<dbReference type="OrthoDB" id="268576at2759"/>
<dbReference type="Gene3D" id="2.30.30.30">
    <property type="match status" value="1"/>
</dbReference>
<evidence type="ECO:0000259" key="6">
    <source>
        <dbReference type="SMART" id="SM01383"/>
    </source>
</evidence>
<organism evidence="7">
    <name type="scientific">Notodromas monacha</name>
    <dbReference type="NCBI Taxonomy" id="399045"/>
    <lineage>
        <taxon>Eukaryota</taxon>
        <taxon>Metazoa</taxon>
        <taxon>Ecdysozoa</taxon>
        <taxon>Arthropoda</taxon>
        <taxon>Crustacea</taxon>
        <taxon>Oligostraca</taxon>
        <taxon>Ostracoda</taxon>
        <taxon>Podocopa</taxon>
        <taxon>Podocopida</taxon>
        <taxon>Cypridocopina</taxon>
        <taxon>Cypridoidea</taxon>
        <taxon>Cyprididae</taxon>
        <taxon>Notodromas</taxon>
    </lineage>
</organism>
<dbReference type="EMBL" id="OA884947">
    <property type="protein sequence ID" value="CAD7281489.1"/>
    <property type="molecule type" value="Genomic_DNA"/>
</dbReference>
<evidence type="ECO:0000313" key="7">
    <source>
        <dbReference type="EMBL" id="CAD7281489.1"/>
    </source>
</evidence>
<dbReference type="Pfam" id="PF00181">
    <property type="entry name" value="Ribosomal_L2_N"/>
    <property type="match status" value="1"/>
</dbReference>
<comment type="similarity">
    <text evidence="1">Belongs to the universal ribosomal protein uL2 family.</text>
</comment>
<dbReference type="SUPFAM" id="SSF50249">
    <property type="entry name" value="Nucleic acid-binding proteins"/>
    <property type="match status" value="1"/>
</dbReference>
<dbReference type="AlphaFoldDB" id="A0A7R9BVY0"/>
<evidence type="ECO:0000256" key="3">
    <source>
        <dbReference type="ARBA" id="ARBA00023274"/>
    </source>
</evidence>
<dbReference type="InterPro" id="IPR014722">
    <property type="entry name" value="Rib_uL2_dom2"/>
</dbReference>
<dbReference type="InterPro" id="IPR008991">
    <property type="entry name" value="Translation_prot_SH3-like_sf"/>
</dbReference>
<dbReference type="SUPFAM" id="SSF50104">
    <property type="entry name" value="Translation proteins SH3-like domain"/>
    <property type="match status" value="1"/>
</dbReference>
<dbReference type="InterPro" id="IPR002171">
    <property type="entry name" value="Ribosomal_uL2"/>
</dbReference>
<feature type="region of interest" description="Disordered" evidence="4">
    <location>
        <begin position="42"/>
        <end position="62"/>
    </location>
</feature>
<feature type="domain" description="Large ribosomal subunit protein uL2 C-terminal" evidence="5">
    <location>
        <begin position="185"/>
        <end position="307"/>
    </location>
</feature>
<keyword evidence="2" id="KW-0689">Ribosomal protein</keyword>
<dbReference type="EMBL" id="CAJPEX010002910">
    <property type="protein sequence ID" value="CAG0921641.1"/>
    <property type="molecule type" value="Genomic_DNA"/>
</dbReference>
<dbReference type="SMART" id="SM01382">
    <property type="entry name" value="Ribosomal_L2_C"/>
    <property type="match status" value="1"/>
</dbReference>
<dbReference type="GO" id="GO:0003723">
    <property type="term" value="F:RNA binding"/>
    <property type="evidence" value="ECO:0007669"/>
    <property type="project" value="TreeGrafter"/>
</dbReference>
<dbReference type="InterPro" id="IPR012340">
    <property type="entry name" value="NA-bd_OB-fold"/>
</dbReference>
<dbReference type="Pfam" id="PF03947">
    <property type="entry name" value="Ribosomal_L2_C"/>
    <property type="match status" value="1"/>
</dbReference>
<dbReference type="Proteomes" id="UP000678499">
    <property type="component" value="Unassembled WGS sequence"/>
</dbReference>
<dbReference type="InterPro" id="IPR022669">
    <property type="entry name" value="Ribosomal_uL2_C"/>
</dbReference>
<dbReference type="GO" id="GO:0003735">
    <property type="term" value="F:structural constituent of ribosome"/>
    <property type="evidence" value="ECO:0007669"/>
    <property type="project" value="InterPro"/>
</dbReference>
<dbReference type="GO" id="GO:0032543">
    <property type="term" value="P:mitochondrial translation"/>
    <property type="evidence" value="ECO:0007669"/>
    <property type="project" value="TreeGrafter"/>
</dbReference>